<proteinExistence type="predicted"/>
<dbReference type="Pfam" id="PF00850">
    <property type="entry name" value="Hist_deacetyl"/>
    <property type="match status" value="1"/>
</dbReference>
<evidence type="ECO:0000313" key="4">
    <source>
        <dbReference type="Proteomes" id="UP000472260"/>
    </source>
</evidence>
<gene>
    <name evidence="3" type="primary">hdac10</name>
</gene>
<reference evidence="3" key="1">
    <citation type="submission" date="2025-08" db="UniProtKB">
        <authorList>
            <consortium name="Ensembl"/>
        </authorList>
    </citation>
    <scope>IDENTIFICATION</scope>
</reference>
<dbReference type="AlphaFoldDB" id="A0A671L534"/>
<dbReference type="GO" id="GO:0040029">
    <property type="term" value="P:epigenetic regulation of gene expression"/>
    <property type="evidence" value="ECO:0007669"/>
    <property type="project" value="TreeGrafter"/>
</dbReference>
<dbReference type="PANTHER" id="PTHR10625:SF43">
    <property type="entry name" value="POLYAMINE DEACETYLASE HDAC10"/>
    <property type="match status" value="1"/>
</dbReference>
<dbReference type="GO" id="GO:0019213">
    <property type="term" value="F:deacetylase activity"/>
    <property type="evidence" value="ECO:0007669"/>
    <property type="project" value="TreeGrafter"/>
</dbReference>
<feature type="domain" description="Histone deacetylase" evidence="2">
    <location>
        <begin position="28"/>
        <end position="335"/>
    </location>
</feature>
<dbReference type="Proteomes" id="UP000472260">
    <property type="component" value="Unassembled WGS sequence"/>
</dbReference>
<keyword evidence="1" id="KW-0812">Transmembrane</keyword>
<evidence type="ECO:0000259" key="2">
    <source>
        <dbReference type="Pfam" id="PF00850"/>
    </source>
</evidence>
<sequence>MASGSALIFDEEMSRYKLLWKDPVCEIEVPERVTVSYEALKTHGVTQRCKQLPVRQATEQEILLAHSEEYLEAVKQTPKMSVEELMAFSKQYSDVYFHQNIYHCAKLAVGATLQLVDSVVKREVRNGMALVRPPGHHSQRSAANGFCVFNNVAIAALHAKKNYNLNRVLIVDWDIHHGQGVQYCFEEDPSVLYFSWHRYENQTFWPNLPESDYTSVGKGKGCGFNINLPWNKVGLTNSDYLAAFFHVLLPIAYEFDPELVLVSAGFDSAIGDPEVRGQLSLSQQIFLSYFHFLRPVICVIMFRLYISVLLVSFVFFQGGYNLTSLAQSVCQTVQSLIGDPAPRLSGLTAACESFTAGFMQAVLSLILPLAYEFNPCLVLGVVRDSGAKTHLTPVWGHLTSLLQGLAGGQTLTLLQVRVFTYFCIILKPIQNIHLHFFLISFYFKCFFFSLYVVHFKCIYFIFLNKCIYLF</sequence>
<dbReference type="InterPro" id="IPR000286">
    <property type="entry name" value="HDACs"/>
</dbReference>
<keyword evidence="1" id="KW-1133">Transmembrane helix</keyword>
<dbReference type="InterPro" id="IPR023801">
    <property type="entry name" value="His_deacetylse_dom"/>
</dbReference>
<keyword evidence="1" id="KW-0472">Membrane</keyword>
<dbReference type="Gene3D" id="3.40.800.20">
    <property type="entry name" value="Histone deacetylase domain"/>
    <property type="match status" value="1"/>
</dbReference>
<dbReference type="InterPro" id="IPR037138">
    <property type="entry name" value="His_deacetylse_dom_sf"/>
</dbReference>
<keyword evidence="4" id="KW-1185">Reference proteome</keyword>
<organism evidence="3 4">
    <name type="scientific">Sinocyclocheilus anshuiensis</name>
    <dbReference type="NCBI Taxonomy" id="1608454"/>
    <lineage>
        <taxon>Eukaryota</taxon>
        <taxon>Metazoa</taxon>
        <taxon>Chordata</taxon>
        <taxon>Craniata</taxon>
        <taxon>Vertebrata</taxon>
        <taxon>Euteleostomi</taxon>
        <taxon>Actinopterygii</taxon>
        <taxon>Neopterygii</taxon>
        <taxon>Teleostei</taxon>
        <taxon>Ostariophysi</taxon>
        <taxon>Cypriniformes</taxon>
        <taxon>Cyprinidae</taxon>
        <taxon>Cyprininae</taxon>
        <taxon>Sinocyclocheilus</taxon>
    </lineage>
</organism>
<dbReference type="SUPFAM" id="SSF52768">
    <property type="entry name" value="Arginase/deacetylase"/>
    <property type="match status" value="1"/>
</dbReference>
<protein>
    <recommendedName>
        <fullName evidence="2">Histone deacetylase domain-containing protein</fullName>
    </recommendedName>
</protein>
<reference evidence="3" key="2">
    <citation type="submission" date="2025-09" db="UniProtKB">
        <authorList>
            <consortium name="Ensembl"/>
        </authorList>
    </citation>
    <scope>IDENTIFICATION</scope>
</reference>
<evidence type="ECO:0000256" key="1">
    <source>
        <dbReference type="SAM" id="Phobius"/>
    </source>
</evidence>
<dbReference type="PRINTS" id="PR01270">
    <property type="entry name" value="HDASUPER"/>
</dbReference>
<accession>A0A671L534</accession>
<feature type="transmembrane region" description="Helical" evidence="1">
    <location>
        <begin position="436"/>
        <end position="462"/>
    </location>
</feature>
<dbReference type="Ensembl" id="ENSSANT00000014000.1">
    <property type="protein sequence ID" value="ENSSANP00000013114.1"/>
    <property type="gene ID" value="ENSSANG00000006677.1"/>
</dbReference>
<evidence type="ECO:0000313" key="3">
    <source>
        <dbReference type="Ensembl" id="ENSSANP00000013114.1"/>
    </source>
</evidence>
<dbReference type="PANTHER" id="PTHR10625">
    <property type="entry name" value="HISTONE DEACETYLASE HDAC1-RELATED"/>
    <property type="match status" value="1"/>
</dbReference>
<name>A0A671L534_9TELE</name>
<dbReference type="InterPro" id="IPR023696">
    <property type="entry name" value="Ureohydrolase_dom_sf"/>
</dbReference>
<feature type="transmembrane region" description="Helical" evidence="1">
    <location>
        <begin position="292"/>
        <end position="316"/>
    </location>
</feature>